<feature type="transmembrane region" description="Helical" evidence="2">
    <location>
        <begin position="261"/>
        <end position="281"/>
    </location>
</feature>
<dbReference type="EMBL" id="BRXY01000375">
    <property type="protein sequence ID" value="GMH90711.1"/>
    <property type="molecule type" value="Genomic_DNA"/>
</dbReference>
<evidence type="ECO:0000313" key="3">
    <source>
        <dbReference type="EMBL" id="GMH90711.1"/>
    </source>
</evidence>
<reference evidence="4" key="1">
    <citation type="journal article" date="2023" name="Commun. Biol.">
        <title>Genome analysis of Parmales, the sister group of diatoms, reveals the evolutionary specialization of diatoms from phago-mixotrophs to photoautotrophs.</title>
        <authorList>
            <person name="Ban H."/>
            <person name="Sato S."/>
            <person name="Yoshikawa S."/>
            <person name="Yamada K."/>
            <person name="Nakamura Y."/>
            <person name="Ichinomiya M."/>
            <person name="Sato N."/>
            <person name="Blanc-Mathieu R."/>
            <person name="Endo H."/>
            <person name="Kuwata A."/>
            <person name="Ogata H."/>
        </authorList>
    </citation>
    <scope>NUCLEOTIDE SEQUENCE [LARGE SCALE GENOMIC DNA]</scope>
    <source>
        <strain evidence="4">NIES 3701</strain>
    </source>
</reference>
<keyword evidence="2" id="KW-1133">Transmembrane helix</keyword>
<evidence type="ECO:0000313" key="4">
    <source>
        <dbReference type="Proteomes" id="UP001165085"/>
    </source>
</evidence>
<keyword evidence="4" id="KW-1185">Reference proteome</keyword>
<gene>
    <name evidence="3" type="ORF">TrST_g2089</name>
</gene>
<dbReference type="AlphaFoldDB" id="A0A9W7BHT8"/>
<dbReference type="Proteomes" id="UP001165085">
    <property type="component" value="Unassembled WGS sequence"/>
</dbReference>
<feature type="region of interest" description="Disordered" evidence="1">
    <location>
        <begin position="1"/>
        <end position="89"/>
    </location>
</feature>
<proteinExistence type="predicted"/>
<name>A0A9W7BHT8_9STRA</name>
<sequence>MSKKVLTDPDHPIEGLKAATIVSNPPPPPPSPSKSPPVSSSLEMKKLRPSPPPASPSKNPLVSSSLSPKTPRPKTKKTTKPLGPRRAQSPAITARWLKSLLDAASISRPEDEIALWVRIMLAAGAQRVHELGGLSERAWSRVDLPVIVEDAVRNWLEEEYGGDVENGKVVEGKVVVGDAGRAAAADRVFGGDEPMEEDEMKEGNEDEEEEIDPYTDVELAKLVALDDIEDGRWRAAGGDPELGPNSTFFKRLKRNPTARQAFASVVFILTCVGMTFLYRFIDMLGHGDNAAVLYADHGMPNGDIASEGQQGNCC</sequence>
<dbReference type="OrthoDB" id="10504858at2759"/>
<keyword evidence="2" id="KW-0472">Membrane</keyword>
<comment type="caution">
    <text evidence="3">The sequence shown here is derived from an EMBL/GenBank/DDBJ whole genome shotgun (WGS) entry which is preliminary data.</text>
</comment>
<keyword evidence="2" id="KW-0812">Transmembrane</keyword>
<evidence type="ECO:0000256" key="2">
    <source>
        <dbReference type="SAM" id="Phobius"/>
    </source>
</evidence>
<feature type="compositionally biased region" description="Basic and acidic residues" evidence="1">
    <location>
        <begin position="1"/>
        <end position="14"/>
    </location>
</feature>
<organism evidence="3 4">
    <name type="scientific">Triparma strigata</name>
    <dbReference type="NCBI Taxonomy" id="1606541"/>
    <lineage>
        <taxon>Eukaryota</taxon>
        <taxon>Sar</taxon>
        <taxon>Stramenopiles</taxon>
        <taxon>Ochrophyta</taxon>
        <taxon>Bolidophyceae</taxon>
        <taxon>Parmales</taxon>
        <taxon>Triparmaceae</taxon>
        <taxon>Triparma</taxon>
    </lineage>
</organism>
<feature type="compositionally biased region" description="Pro residues" evidence="1">
    <location>
        <begin position="24"/>
        <end position="35"/>
    </location>
</feature>
<evidence type="ECO:0000256" key="1">
    <source>
        <dbReference type="SAM" id="MobiDB-lite"/>
    </source>
</evidence>
<accession>A0A9W7BHT8</accession>
<protein>
    <submittedName>
        <fullName evidence="3">Uncharacterized protein</fullName>
    </submittedName>
</protein>